<keyword evidence="10" id="KW-1185">Reference proteome</keyword>
<dbReference type="EMBL" id="HE806323">
    <property type="protein sequence ID" value="CCH62632.1"/>
    <property type="molecule type" value="Genomic_DNA"/>
</dbReference>
<feature type="region of interest" description="Disordered" evidence="7">
    <location>
        <begin position="492"/>
        <end position="513"/>
    </location>
</feature>
<keyword evidence="4 8" id="KW-0812">Transmembrane</keyword>
<gene>
    <name evidence="9" type="primary">TBLA0H03510</name>
    <name evidence="9" type="ORF">TBLA_0H03510</name>
</gene>
<dbReference type="GO" id="GO:0000329">
    <property type="term" value="C:fungal-type vacuole membrane"/>
    <property type="evidence" value="ECO:0007669"/>
    <property type="project" value="EnsemblFungi"/>
</dbReference>
<dbReference type="OrthoDB" id="4364at2759"/>
<feature type="transmembrane region" description="Helical" evidence="8">
    <location>
        <begin position="273"/>
        <end position="294"/>
    </location>
</feature>
<dbReference type="OMA" id="NCCNGER"/>
<evidence type="ECO:0000256" key="6">
    <source>
        <dbReference type="ARBA" id="ARBA00023136"/>
    </source>
</evidence>
<feature type="transmembrane region" description="Helical" evidence="8">
    <location>
        <begin position="160"/>
        <end position="184"/>
    </location>
</feature>
<keyword evidence="6 8" id="KW-0472">Membrane</keyword>
<evidence type="ECO:0000256" key="3">
    <source>
        <dbReference type="ARBA" id="ARBA00022496"/>
    </source>
</evidence>
<evidence type="ECO:0000313" key="10">
    <source>
        <dbReference type="Proteomes" id="UP000002866"/>
    </source>
</evidence>
<dbReference type="KEGG" id="tbl:TBLA_0H03510"/>
<feature type="transmembrane region" description="Helical" evidence="8">
    <location>
        <begin position="196"/>
        <end position="217"/>
    </location>
</feature>
<reference evidence="9 10" key="1">
    <citation type="journal article" date="2011" name="Proc. Natl. Acad. Sci. U.S.A.">
        <title>Evolutionary erosion of yeast sex chromosomes by mating-type switching accidents.</title>
        <authorList>
            <person name="Gordon J.L."/>
            <person name="Armisen D."/>
            <person name="Proux-Wera E."/>
            <person name="Oheigeartaigh S.S."/>
            <person name="Byrne K.P."/>
            <person name="Wolfe K.H."/>
        </authorList>
    </citation>
    <scope>NUCLEOTIDE SEQUENCE [LARGE SCALE GENOMIC DNA]</scope>
    <source>
        <strain evidence="10">ATCC 34711 / CBS 6284 / DSM 70876 / NBRC 10599 / NRRL Y-10934 / UCD 77-7</strain>
    </source>
</reference>
<evidence type="ECO:0000256" key="8">
    <source>
        <dbReference type="SAM" id="Phobius"/>
    </source>
</evidence>
<keyword evidence="3" id="KW-0410">Iron transport</keyword>
<keyword evidence="3" id="KW-0406">Ion transport</keyword>
<dbReference type="GO" id="GO:0006879">
    <property type="term" value="P:intracellular iron ion homeostasis"/>
    <property type="evidence" value="ECO:0007669"/>
    <property type="project" value="EnsemblFungi"/>
</dbReference>
<dbReference type="GO" id="GO:0045121">
    <property type="term" value="C:membrane raft"/>
    <property type="evidence" value="ECO:0007669"/>
    <property type="project" value="EnsemblFungi"/>
</dbReference>
<dbReference type="Proteomes" id="UP000002866">
    <property type="component" value="Chromosome 8"/>
</dbReference>
<evidence type="ECO:0000256" key="5">
    <source>
        <dbReference type="ARBA" id="ARBA00022989"/>
    </source>
</evidence>
<keyword evidence="5 8" id="KW-1133">Transmembrane helix</keyword>
<dbReference type="eggNOG" id="ENOG502QQ3X">
    <property type="taxonomic scope" value="Eukaryota"/>
</dbReference>
<dbReference type="HOGENOM" id="CLU_046738_1_1_1"/>
<dbReference type="GO" id="GO:0061841">
    <property type="term" value="C:high-affinity iron exporter complex"/>
    <property type="evidence" value="ECO:0007669"/>
    <property type="project" value="EnsemblFungi"/>
</dbReference>
<dbReference type="STRING" id="1071380.I2H8D0"/>
<evidence type="ECO:0008006" key="11">
    <source>
        <dbReference type="Google" id="ProtNLM"/>
    </source>
</evidence>
<dbReference type="GeneID" id="14497789"/>
<dbReference type="InterPro" id="IPR004923">
    <property type="entry name" value="FTR1/Fip1/EfeU"/>
</dbReference>
<dbReference type="GO" id="GO:0033573">
    <property type="term" value="C:high-affinity iron permease complex"/>
    <property type="evidence" value="ECO:0007669"/>
    <property type="project" value="InterPro"/>
</dbReference>
<evidence type="ECO:0000256" key="2">
    <source>
        <dbReference type="ARBA" id="ARBA00008333"/>
    </source>
</evidence>
<dbReference type="PANTHER" id="PTHR31632:SF7">
    <property type="entry name" value="IRON TRANSPORTER FTH1"/>
    <property type="match status" value="1"/>
</dbReference>
<proteinExistence type="inferred from homology"/>
<dbReference type="AlphaFoldDB" id="I2H8D0"/>
<comment type="similarity">
    <text evidence="2">Belongs to the oxidase-dependent Fe transporter (OFeT) (TC 9.A.10.1) family.</text>
</comment>
<keyword evidence="3" id="KW-0408">Iron</keyword>
<feature type="transmembrane region" description="Helical" evidence="8">
    <location>
        <begin position="337"/>
        <end position="357"/>
    </location>
</feature>
<dbReference type="InParanoid" id="I2H8D0"/>
<evidence type="ECO:0000256" key="1">
    <source>
        <dbReference type="ARBA" id="ARBA00004141"/>
    </source>
</evidence>
<keyword evidence="3" id="KW-0813">Transport</keyword>
<name>I2H8D0_HENB6</name>
<evidence type="ECO:0000313" key="9">
    <source>
        <dbReference type="EMBL" id="CCH62632.1"/>
    </source>
</evidence>
<dbReference type="FunCoup" id="I2H8D0">
    <property type="interactions" value="82"/>
</dbReference>
<feature type="transmembrane region" description="Helical" evidence="8">
    <location>
        <begin position="306"/>
        <end position="325"/>
    </location>
</feature>
<organism evidence="9 10">
    <name type="scientific">Henningerozyma blattae (strain ATCC 34711 / CBS 6284 / DSM 70876 / NBRC 10599 / NRRL Y-10934 / UCD 77-7)</name>
    <name type="common">Yeast</name>
    <name type="synonym">Tetrapisispora blattae</name>
    <dbReference type="NCBI Taxonomy" id="1071380"/>
    <lineage>
        <taxon>Eukaryota</taxon>
        <taxon>Fungi</taxon>
        <taxon>Dikarya</taxon>
        <taxon>Ascomycota</taxon>
        <taxon>Saccharomycotina</taxon>
        <taxon>Saccharomycetes</taxon>
        <taxon>Saccharomycetales</taxon>
        <taxon>Saccharomycetaceae</taxon>
        <taxon>Henningerozyma</taxon>
    </lineage>
</organism>
<dbReference type="GO" id="GO:0015093">
    <property type="term" value="F:ferrous iron transmembrane transporter activity"/>
    <property type="evidence" value="ECO:0007669"/>
    <property type="project" value="TreeGrafter"/>
</dbReference>
<dbReference type="PANTHER" id="PTHR31632">
    <property type="entry name" value="IRON TRANSPORTER FTH1"/>
    <property type="match status" value="1"/>
</dbReference>
<feature type="transmembrane region" description="Helical" evidence="8">
    <location>
        <begin position="30"/>
        <end position="52"/>
    </location>
</feature>
<sequence>MKHNANVDPNTVISAVQSASNFEKYFSFQIFFIFLRESLEIVVIISILLSIVKQGLSIHENEMNESAPPSMGNSIGMETVRTAVPSLLSREPQLIERQANRNGDDDSRFNVEEEEEIFDHPGALLEDDSRIPVSENGANAVSNMNSQNNMKLYKRLKLQILAGGGAGILVCMLLGFLIILIFYYVGTDLWSMSEHYYEGILSLVASVIISIMGLFFLRMGKLREKFRIKLASIIYSHNYSNNNSNANSNDASNNRLLPTREQTADAVKFSEKYAFFILPFITALREGLEAMVYIGGIGIDQPLTSIPLSMLSGATLSGIFGYFFFQYSKSVSLKICLIMATCFLYIIAAGLFSKGVWQLEVQDYVNKCGGQDMSEVGNGPGSYDISRSVWHVNCCNGERDGAWMIFTAIFGWTNSATYGSVISYMFYWAAFIIIIKMLMIEEQLGYIPYVPIALQKKRIIKRLNIAKAAVAFKNKQSSNPDLSNMLSPVLERPSGDSSMPLMQGATLNNQYTN</sequence>
<protein>
    <recommendedName>
        <fullName evidence="11">Iron transporter FTH1</fullName>
    </recommendedName>
</protein>
<evidence type="ECO:0000256" key="4">
    <source>
        <dbReference type="ARBA" id="ARBA00022692"/>
    </source>
</evidence>
<accession>I2H8D0</accession>
<dbReference type="Pfam" id="PF03239">
    <property type="entry name" value="FTR1"/>
    <property type="match status" value="1"/>
</dbReference>
<comment type="subcellular location">
    <subcellularLocation>
        <location evidence="1">Membrane</location>
        <topology evidence="1">Multi-pass membrane protein</topology>
    </subcellularLocation>
</comment>
<dbReference type="GO" id="GO:0006897">
    <property type="term" value="P:endocytosis"/>
    <property type="evidence" value="ECO:0007669"/>
    <property type="project" value="EnsemblFungi"/>
</dbReference>
<dbReference type="RefSeq" id="XP_004182151.1">
    <property type="nucleotide sequence ID" value="XM_004182103.1"/>
</dbReference>
<evidence type="ECO:0000256" key="7">
    <source>
        <dbReference type="SAM" id="MobiDB-lite"/>
    </source>
</evidence>